<keyword evidence="2" id="KW-0812">Transmembrane</keyword>
<dbReference type="Gene3D" id="3.40.50.1820">
    <property type="entry name" value="alpha/beta hydrolase"/>
    <property type="match status" value="1"/>
</dbReference>
<evidence type="ECO:0000313" key="3">
    <source>
        <dbReference type="EMBL" id="KAE9031380.1"/>
    </source>
</evidence>
<accession>A0A6A3MQ19</accession>
<feature type="transmembrane region" description="Helical" evidence="2">
    <location>
        <begin position="546"/>
        <end position="565"/>
    </location>
</feature>
<evidence type="ECO:0000256" key="1">
    <source>
        <dbReference type="ARBA" id="ARBA00009431"/>
    </source>
</evidence>
<dbReference type="Proteomes" id="UP000460718">
    <property type="component" value="Unassembled WGS sequence"/>
</dbReference>
<evidence type="ECO:0000256" key="2">
    <source>
        <dbReference type="SAM" id="Phobius"/>
    </source>
</evidence>
<reference evidence="3 4" key="1">
    <citation type="submission" date="2018-09" db="EMBL/GenBank/DDBJ databases">
        <title>Genomic investigation of the strawberry pathogen Phytophthora fragariae indicates pathogenicity is determined by transcriptional variation in three key races.</title>
        <authorList>
            <person name="Adams T.M."/>
            <person name="Armitage A.D."/>
            <person name="Sobczyk M.K."/>
            <person name="Bates H.J."/>
            <person name="Dunwell J.M."/>
            <person name="Nellist C.F."/>
            <person name="Harrison R.J."/>
        </authorList>
    </citation>
    <scope>NUCLEOTIDE SEQUENCE [LARGE SCALE GENOMIC DNA]</scope>
    <source>
        <strain evidence="3 4">SCRP245</strain>
    </source>
</reference>
<feature type="transmembrane region" description="Helical" evidence="2">
    <location>
        <begin position="187"/>
        <end position="217"/>
    </location>
</feature>
<feature type="transmembrane region" description="Helical" evidence="2">
    <location>
        <begin position="368"/>
        <end position="390"/>
    </location>
</feature>
<proteinExistence type="inferred from homology"/>
<dbReference type="EMBL" id="QXFW01000003">
    <property type="protein sequence ID" value="KAE9031380.1"/>
    <property type="molecule type" value="Genomic_DNA"/>
</dbReference>
<sequence>MLAIAVLTTTNVGRSAHPQHPVQGVAIGNGLVNPVVQMPHTLDMAVKNPYNISLMNPTQLAAAKEAQPVCQELLDVCQTNSSACTGSARYCSNSLLDAMGGKHRNKYDIRKTCDSNHTSDCYNTTAVNEYLNSKAVREYLNVSDQVPSWQQCSDIEPIHFSSDLMKNQKSANPLQREPSLTFELSPVLYAAAWVFIVLFHAACGTFLVCVAMTYWYLTSETMPFYVSIWSLKGIKNYRFYGVVFGIVGAMLGLRVIDLIVMSIQSRQLRLRSETSVIRTLMSNPIISRRLSRVGNNEAKTSQSAGQRIASLVARSLSQMWHRVFSRQGFFGVESAHFSTVYALQELLVASSQTYQSYRASNLLPRSELNVIMVALLVTNCWTTAGIQMFLRKSPELGRIFTLTYDAMIGFGMVTVVPLLIFISYIQAFDIQNKYFKNPNFMYDPVPFVTMVLENRLMFAAGLLDFTTKLIPHLSIMLSLVTISGLLGRGDIKVVPGNGGPSMQSMVVQFKVSSSNIGKPTDTDTQASTAISQILNQWKSLHALLRWKHAITVAVFVLWGQLYFSFML</sequence>
<dbReference type="InterPro" id="IPR001563">
    <property type="entry name" value="Peptidase_S10"/>
</dbReference>
<evidence type="ECO:0000313" key="4">
    <source>
        <dbReference type="Proteomes" id="UP000460718"/>
    </source>
</evidence>
<dbReference type="InterPro" id="IPR029058">
    <property type="entry name" value="AB_hydrolase_fold"/>
</dbReference>
<name>A0A6A3MQ19_9STRA</name>
<feature type="transmembrane region" description="Helical" evidence="2">
    <location>
        <begin position="237"/>
        <end position="261"/>
    </location>
</feature>
<comment type="similarity">
    <text evidence="1">Belongs to the peptidase S10 family.</text>
</comment>
<dbReference type="FunFam" id="1.10.287.410:FF:000002">
    <property type="entry name" value="Carboxypeptidase"/>
    <property type="match status" value="1"/>
</dbReference>
<comment type="caution">
    <text evidence="3">The sequence shown here is derived from an EMBL/GenBank/DDBJ whole genome shotgun (WGS) entry which is preliminary data.</text>
</comment>
<dbReference type="AlphaFoldDB" id="A0A6A3MQ19"/>
<feature type="transmembrane region" description="Helical" evidence="2">
    <location>
        <begin position="402"/>
        <end position="425"/>
    </location>
</feature>
<keyword evidence="2" id="KW-1133">Transmembrane helix</keyword>
<organism evidence="3 4">
    <name type="scientific">Phytophthora fragariae</name>
    <dbReference type="NCBI Taxonomy" id="53985"/>
    <lineage>
        <taxon>Eukaryota</taxon>
        <taxon>Sar</taxon>
        <taxon>Stramenopiles</taxon>
        <taxon>Oomycota</taxon>
        <taxon>Peronosporomycetes</taxon>
        <taxon>Peronosporales</taxon>
        <taxon>Peronosporaceae</taxon>
        <taxon>Phytophthora</taxon>
    </lineage>
</organism>
<gene>
    <name evidence="3" type="ORF">PF011_g129</name>
</gene>
<keyword evidence="2" id="KW-0472">Membrane</keyword>
<dbReference type="Pfam" id="PF00450">
    <property type="entry name" value="Peptidase_S10"/>
    <property type="match status" value="1"/>
</dbReference>
<dbReference type="GO" id="GO:0006508">
    <property type="term" value="P:proteolysis"/>
    <property type="evidence" value="ECO:0007669"/>
    <property type="project" value="InterPro"/>
</dbReference>
<dbReference type="GO" id="GO:0004185">
    <property type="term" value="F:serine-type carboxypeptidase activity"/>
    <property type="evidence" value="ECO:0007669"/>
    <property type="project" value="InterPro"/>
</dbReference>
<dbReference type="SUPFAM" id="SSF53474">
    <property type="entry name" value="alpha/beta-Hydrolases"/>
    <property type="match status" value="1"/>
</dbReference>
<protein>
    <submittedName>
        <fullName evidence="3">Uncharacterized protein</fullName>
    </submittedName>
</protein>
<dbReference type="Gene3D" id="1.10.287.410">
    <property type="match status" value="1"/>
</dbReference>